<keyword evidence="11" id="KW-0676">Redox-active center</keyword>
<keyword evidence="4" id="KW-0285">Flavoprotein</keyword>
<reference evidence="15" key="2">
    <citation type="journal article" date="2021" name="PeerJ">
        <title>Extensive microbial diversity within the chicken gut microbiome revealed by metagenomics and culture.</title>
        <authorList>
            <person name="Gilroy R."/>
            <person name="Ravi A."/>
            <person name="Getino M."/>
            <person name="Pursley I."/>
            <person name="Horton D.L."/>
            <person name="Alikhan N.F."/>
            <person name="Baker D."/>
            <person name="Gharbi K."/>
            <person name="Hall N."/>
            <person name="Watson M."/>
            <person name="Adriaenssens E.M."/>
            <person name="Foster-Nyarko E."/>
            <person name="Jarju S."/>
            <person name="Secka A."/>
            <person name="Antonio M."/>
            <person name="Oren A."/>
            <person name="Chaudhuri R.R."/>
            <person name="La Ragione R."/>
            <person name="Hildebrand F."/>
            <person name="Pallen M.J."/>
        </authorList>
    </citation>
    <scope>NUCLEOTIDE SEQUENCE</scope>
    <source>
        <strain evidence="15">7293</strain>
    </source>
</reference>
<dbReference type="InterPro" id="IPR050260">
    <property type="entry name" value="FAD-bd_OxRdtase"/>
</dbReference>
<keyword evidence="5" id="KW-0001">2Fe-2S</keyword>
<evidence type="ECO:0000256" key="2">
    <source>
        <dbReference type="ARBA" id="ARBA00009130"/>
    </source>
</evidence>
<dbReference type="Gene3D" id="3.30.413.10">
    <property type="entry name" value="Sulfite Reductase Hemoprotein, domain 1"/>
    <property type="match status" value="1"/>
</dbReference>
<dbReference type="PANTHER" id="PTHR43429:SF1">
    <property type="entry name" value="NAD(P)H SULFUR OXIDOREDUCTASE (COA-DEPENDENT)"/>
    <property type="match status" value="1"/>
</dbReference>
<dbReference type="InterPro" id="IPR017900">
    <property type="entry name" value="4Fe4S_Fe_S_CS"/>
</dbReference>
<evidence type="ECO:0000313" key="15">
    <source>
        <dbReference type="EMBL" id="MBO8436904.1"/>
    </source>
</evidence>
<dbReference type="SUPFAM" id="SSF51905">
    <property type="entry name" value="FAD/NAD(P)-binding domain"/>
    <property type="match status" value="2"/>
</dbReference>
<gene>
    <name evidence="15" type="ORF">IAA97_08000</name>
</gene>
<evidence type="ECO:0000256" key="1">
    <source>
        <dbReference type="ARBA" id="ARBA00001974"/>
    </source>
</evidence>
<dbReference type="GO" id="GO:0051537">
    <property type="term" value="F:2 iron, 2 sulfur cluster binding"/>
    <property type="evidence" value="ECO:0007669"/>
    <property type="project" value="UniProtKB-KW"/>
</dbReference>
<evidence type="ECO:0000313" key="16">
    <source>
        <dbReference type="Proteomes" id="UP000823615"/>
    </source>
</evidence>
<dbReference type="Gene3D" id="3.40.250.10">
    <property type="entry name" value="Rhodanese-like domain"/>
    <property type="match status" value="1"/>
</dbReference>
<dbReference type="GO" id="GO:0046872">
    <property type="term" value="F:metal ion binding"/>
    <property type="evidence" value="ECO:0007669"/>
    <property type="project" value="UniProtKB-KW"/>
</dbReference>
<dbReference type="InterPro" id="IPR006067">
    <property type="entry name" value="NO2/SO3_Rdtase_4Fe4S_dom"/>
</dbReference>
<comment type="caution">
    <text evidence="15">The sequence shown here is derived from an EMBL/GenBank/DDBJ whole genome shotgun (WGS) entry which is preliminary data.</text>
</comment>
<dbReference type="Pfam" id="PF03460">
    <property type="entry name" value="NIR_SIR_ferr"/>
    <property type="match status" value="1"/>
</dbReference>
<sequence length="854" mass="92557">MKVLVIGGVAAGTKVAAKLKREDRSAEVCIITKGKDISYAGCGLPYFISGVIENRSDLIVNTPEKFSALTGVSVITEAEATAVDFIQKSVTYIKDGKEENVCYDKLVIATGAESIVPPLPGTGLEGVFTLRTPDDAERIRAYGRGNNVKNAVVVGAGFIGLETAENLRKDGISVTVIDVAGNIMPNAFDDEMASWARKRMEEAGFHIMTNTHLEAIEGEEKASGVKTDKSTLNADLVVLALGVRPATAFLAGTALNMEKGAIVTAPDMSTNISDVYAAGDCALVINRITGKSMYSAMGSTANISGRVLAKNLVGKHAEYPGAIGTGVVKLFDNLNAARTGLTEESAKQNGYDVISVVAVADDKAHYYPDSSFFIMKMIAERKTHRILGFQVLGSGNVDKMNDIAVVAVSQGMRVEDFDTMDFSYAPPFSTAISPFVQVCNILENKISGEFVTMSPSEYAQTRARGYKVVDVMPEKTIPGAFWVNLGSVNGPVKGLDKDEKLLLVCARGKRGYFLQNRLKHYGYTNTKVLEGGITFNDVRVDFGSVIPPEEVKRVKGLGCLQDKRMPDHFNVRVITRNGKLTADEQIVVAEAAKRFGSGEVTMTTRLTLEIQDVLYDNIENLIVFLKEHGLETGGTGSKVRPVVSCKGTTCQYGLIDTFELSEKLHNIFYEGWHNVSLPHKFKIAVGGCPNNCVKPSLNDIGIIGQRLIDFDYGRCRGCKVCQVVNSCPIKTAQVADGKLVVKADECNHCGRCLDKCPFGVTAHYTTGYAIYVGGRWGKKIELGKRLSRVLTSEEEVIKTIENAILLFRDEGKSGERFADTVNRLGLEYVEEKLFSSSIDKEAILNKTVVGGATC</sequence>
<dbReference type="CDD" id="cd00158">
    <property type="entry name" value="RHOD"/>
    <property type="match status" value="1"/>
</dbReference>
<evidence type="ECO:0000256" key="12">
    <source>
        <dbReference type="ARBA" id="ARBA00034078"/>
    </source>
</evidence>
<dbReference type="InterPro" id="IPR017896">
    <property type="entry name" value="4Fe4S_Fe-S-bd"/>
</dbReference>
<dbReference type="InterPro" id="IPR001763">
    <property type="entry name" value="Rhodanese-like_dom"/>
</dbReference>
<dbReference type="SUPFAM" id="SSF55424">
    <property type="entry name" value="FAD/NAD-linked reductases, dimerisation (C-terminal) domain"/>
    <property type="match status" value="1"/>
</dbReference>
<organism evidence="15 16">
    <name type="scientific">Candidatus Ornithospirochaeta stercoripullorum</name>
    <dbReference type="NCBI Taxonomy" id="2840899"/>
    <lineage>
        <taxon>Bacteria</taxon>
        <taxon>Pseudomonadati</taxon>
        <taxon>Spirochaetota</taxon>
        <taxon>Spirochaetia</taxon>
        <taxon>Spirochaetales</taxon>
        <taxon>Spirochaetaceae</taxon>
        <taxon>Spirochaetaceae incertae sedis</taxon>
        <taxon>Candidatus Ornithospirochaeta</taxon>
    </lineage>
</organism>
<dbReference type="Gene3D" id="3.30.70.20">
    <property type="match status" value="1"/>
</dbReference>
<comment type="cofactor">
    <cofactor evidence="12">
        <name>[2Fe-2S] cluster</name>
        <dbReference type="ChEBI" id="CHEBI:190135"/>
    </cofactor>
</comment>
<dbReference type="Pfam" id="PF00581">
    <property type="entry name" value="Rhodanese"/>
    <property type="match status" value="1"/>
</dbReference>
<dbReference type="GO" id="GO:0051539">
    <property type="term" value="F:4 iron, 4 sulfur cluster binding"/>
    <property type="evidence" value="ECO:0007669"/>
    <property type="project" value="UniProtKB-KW"/>
</dbReference>
<keyword evidence="3" id="KW-0004">4Fe-4S</keyword>
<feature type="domain" description="4Fe-4S ferredoxin-type" evidence="14">
    <location>
        <begin position="706"/>
        <end position="736"/>
    </location>
</feature>
<dbReference type="SUPFAM" id="SSF56014">
    <property type="entry name" value="Nitrite and sulphite reductase 4Fe-4S domain-like"/>
    <property type="match status" value="1"/>
</dbReference>
<evidence type="ECO:0000256" key="5">
    <source>
        <dbReference type="ARBA" id="ARBA00022714"/>
    </source>
</evidence>
<protein>
    <submittedName>
        <fullName evidence="15">FAD-dependent oxidoreductase</fullName>
    </submittedName>
</protein>
<keyword evidence="8" id="KW-0560">Oxidoreductase</keyword>
<dbReference type="InterPro" id="IPR036136">
    <property type="entry name" value="Nit/Sulf_reduc_fer-like_dom_sf"/>
</dbReference>
<evidence type="ECO:0000256" key="6">
    <source>
        <dbReference type="ARBA" id="ARBA00022723"/>
    </source>
</evidence>
<dbReference type="Pfam" id="PF07992">
    <property type="entry name" value="Pyr_redox_2"/>
    <property type="match status" value="1"/>
</dbReference>
<dbReference type="InterPro" id="IPR036873">
    <property type="entry name" value="Rhodanese-like_dom_sf"/>
</dbReference>
<evidence type="ECO:0000256" key="7">
    <source>
        <dbReference type="ARBA" id="ARBA00022827"/>
    </source>
</evidence>
<dbReference type="InterPro" id="IPR023753">
    <property type="entry name" value="FAD/NAD-binding_dom"/>
</dbReference>
<accession>A0A9D9E4E9</accession>
<evidence type="ECO:0000259" key="13">
    <source>
        <dbReference type="PROSITE" id="PS50206"/>
    </source>
</evidence>
<dbReference type="AlphaFoldDB" id="A0A9D9E4E9"/>
<evidence type="ECO:0000259" key="14">
    <source>
        <dbReference type="PROSITE" id="PS51379"/>
    </source>
</evidence>
<dbReference type="GO" id="GO:0016491">
    <property type="term" value="F:oxidoreductase activity"/>
    <property type="evidence" value="ECO:0007669"/>
    <property type="project" value="UniProtKB-KW"/>
</dbReference>
<feature type="domain" description="Rhodanese" evidence="13">
    <location>
        <begin position="477"/>
        <end position="541"/>
    </location>
</feature>
<dbReference type="SUPFAM" id="SSF55124">
    <property type="entry name" value="Nitrite/Sulfite reductase N-terminal domain-like"/>
    <property type="match status" value="1"/>
</dbReference>
<dbReference type="SUPFAM" id="SSF54862">
    <property type="entry name" value="4Fe-4S ferredoxins"/>
    <property type="match status" value="1"/>
</dbReference>
<dbReference type="PROSITE" id="PS00198">
    <property type="entry name" value="4FE4S_FER_1"/>
    <property type="match status" value="1"/>
</dbReference>
<dbReference type="SUPFAM" id="SSF52821">
    <property type="entry name" value="Rhodanese/Cell cycle control phosphatase"/>
    <property type="match status" value="1"/>
</dbReference>
<comment type="cofactor">
    <cofactor evidence="1">
        <name>FAD</name>
        <dbReference type="ChEBI" id="CHEBI:57692"/>
    </cofactor>
</comment>
<dbReference type="EMBL" id="JADIMT010000093">
    <property type="protein sequence ID" value="MBO8436904.1"/>
    <property type="molecule type" value="Genomic_DNA"/>
</dbReference>
<name>A0A9D9E4E9_9SPIO</name>
<evidence type="ECO:0000256" key="4">
    <source>
        <dbReference type="ARBA" id="ARBA00022630"/>
    </source>
</evidence>
<dbReference type="PRINTS" id="PR00368">
    <property type="entry name" value="FADPNR"/>
</dbReference>
<evidence type="ECO:0000256" key="8">
    <source>
        <dbReference type="ARBA" id="ARBA00023002"/>
    </source>
</evidence>
<evidence type="ECO:0000256" key="9">
    <source>
        <dbReference type="ARBA" id="ARBA00023004"/>
    </source>
</evidence>
<evidence type="ECO:0000256" key="11">
    <source>
        <dbReference type="ARBA" id="ARBA00023284"/>
    </source>
</evidence>
<dbReference type="PROSITE" id="PS51379">
    <property type="entry name" value="4FE4S_FER_2"/>
    <property type="match status" value="2"/>
</dbReference>
<dbReference type="InterPro" id="IPR045854">
    <property type="entry name" value="NO2/SO3_Rdtase_4Fe4S_sf"/>
</dbReference>
<feature type="domain" description="4Fe-4S ferredoxin-type" evidence="14">
    <location>
        <begin position="737"/>
        <end position="767"/>
    </location>
</feature>
<evidence type="ECO:0000256" key="3">
    <source>
        <dbReference type="ARBA" id="ARBA00022485"/>
    </source>
</evidence>
<dbReference type="Gene3D" id="3.50.50.60">
    <property type="entry name" value="FAD/NAD(P)-binding domain"/>
    <property type="match status" value="2"/>
</dbReference>
<dbReference type="PROSITE" id="PS50206">
    <property type="entry name" value="RHODANESE_3"/>
    <property type="match status" value="1"/>
</dbReference>
<dbReference type="InterPro" id="IPR036188">
    <property type="entry name" value="FAD/NAD-bd_sf"/>
</dbReference>
<comment type="similarity">
    <text evidence="2">Belongs to the class-III pyridine nucleotide-disulfide oxidoreductase family.</text>
</comment>
<reference evidence="15" key="1">
    <citation type="submission" date="2020-10" db="EMBL/GenBank/DDBJ databases">
        <authorList>
            <person name="Gilroy R."/>
        </authorList>
    </citation>
    <scope>NUCLEOTIDE SEQUENCE</scope>
    <source>
        <strain evidence="15">7293</strain>
    </source>
</reference>
<keyword evidence="9" id="KW-0408">Iron</keyword>
<dbReference type="Pfam" id="PF02852">
    <property type="entry name" value="Pyr_redox_dim"/>
    <property type="match status" value="1"/>
</dbReference>
<keyword evidence="10" id="KW-0411">Iron-sulfur</keyword>
<dbReference type="GO" id="GO:0020037">
    <property type="term" value="F:heme binding"/>
    <property type="evidence" value="ECO:0007669"/>
    <property type="project" value="InterPro"/>
</dbReference>
<proteinExistence type="inferred from homology"/>
<dbReference type="PANTHER" id="PTHR43429">
    <property type="entry name" value="PYRIDINE NUCLEOTIDE-DISULFIDE OXIDOREDUCTASE DOMAIN-CONTAINING"/>
    <property type="match status" value="1"/>
</dbReference>
<dbReference type="InterPro" id="IPR016156">
    <property type="entry name" value="FAD/NAD-linked_Rdtase_dimer_sf"/>
</dbReference>
<dbReference type="InterPro" id="IPR005117">
    <property type="entry name" value="NiRdtase/SiRdtase_haem-b_fer"/>
</dbReference>
<dbReference type="InterPro" id="IPR004099">
    <property type="entry name" value="Pyr_nucl-diS_OxRdtase_dimer"/>
</dbReference>
<dbReference type="Proteomes" id="UP000823615">
    <property type="component" value="Unassembled WGS sequence"/>
</dbReference>
<keyword evidence="7" id="KW-0274">FAD</keyword>
<keyword evidence="6" id="KW-0479">Metal-binding</keyword>
<dbReference type="PRINTS" id="PR00411">
    <property type="entry name" value="PNDRDTASEI"/>
</dbReference>
<evidence type="ECO:0000256" key="10">
    <source>
        <dbReference type="ARBA" id="ARBA00023014"/>
    </source>
</evidence>
<dbReference type="Pfam" id="PF01077">
    <property type="entry name" value="NIR_SIR"/>
    <property type="match status" value="1"/>
</dbReference>